<dbReference type="STRING" id="491952.Mar181_0041"/>
<organism evidence="3 4">
    <name type="scientific">Marinomonas posidonica (strain CECT 7376 / NCIMB 14433 / IVIA-Po-181)</name>
    <dbReference type="NCBI Taxonomy" id="491952"/>
    <lineage>
        <taxon>Bacteria</taxon>
        <taxon>Pseudomonadati</taxon>
        <taxon>Pseudomonadota</taxon>
        <taxon>Gammaproteobacteria</taxon>
        <taxon>Oceanospirillales</taxon>
        <taxon>Oceanospirillaceae</taxon>
        <taxon>Marinomonas</taxon>
    </lineage>
</organism>
<evidence type="ECO:0000259" key="2">
    <source>
        <dbReference type="Pfam" id="PF01266"/>
    </source>
</evidence>
<dbReference type="OrthoDB" id="9805337at2"/>
<dbReference type="InterPro" id="IPR006076">
    <property type="entry name" value="FAD-dep_OxRdtase"/>
</dbReference>
<name>F6CYY3_MARPP</name>
<protein>
    <submittedName>
        <fullName evidence="3">D-amino-acid dehydrogenase</fullName>
        <ecNumber evidence="3">1.4.99.6</ecNumber>
    </submittedName>
</protein>
<dbReference type="SUPFAM" id="SSF54373">
    <property type="entry name" value="FAD-linked reductases, C-terminal domain"/>
    <property type="match status" value="1"/>
</dbReference>
<dbReference type="KEGG" id="mpc:Mar181_0041"/>
<dbReference type="Gene3D" id="3.50.50.60">
    <property type="entry name" value="FAD/NAD(P)-binding domain"/>
    <property type="match status" value="2"/>
</dbReference>
<keyword evidence="4" id="KW-1185">Reference proteome</keyword>
<evidence type="ECO:0000313" key="3">
    <source>
        <dbReference type="EMBL" id="AEF53110.1"/>
    </source>
</evidence>
<feature type="domain" description="FAD dependent oxidoreductase" evidence="2">
    <location>
        <begin position="8"/>
        <end position="419"/>
    </location>
</feature>
<proteinExistence type="predicted"/>
<evidence type="ECO:0000256" key="1">
    <source>
        <dbReference type="ARBA" id="ARBA00023002"/>
    </source>
</evidence>
<keyword evidence="1 3" id="KW-0560">Oxidoreductase</keyword>
<gene>
    <name evidence="3" type="ordered locus">Mar181_0041</name>
</gene>
<dbReference type="Pfam" id="PF01266">
    <property type="entry name" value="DAO"/>
    <property type="match status" value="1"/>
</dbReference>
<reference evidence="3 4" key="1">
    <citation type="journal article" date="2012" name="Stand. Genomic Sci.">
        <title>Complete genome sequence of Marinomonas posidonica type strain (IVIA-Po-181(T)).</title>
        <authorList>
            <person name="Lucas-Elio P."/>
            <person name="Goodwin L."/>
            <person name="Woyke T."/>
            <person name="Pitluck S."/>
            <person name="Nolan M."/>
            <person name="Kyrpides N.C."/>
            <person name="Detter J.C."/>
            <person name="Copeland A."/>
            <person name="Lu M."/>
            <person name="Bruce D."/>
            <person name="Detter C."/>
            <person name="Tapia R."/>
            <person name="Han S."/>
            <person name="Land M.L."/>
            <person name="Ivanova N."/>
            <person name="Mikhailova N."/>
            <person name="Johnston A.W."/>
            <person name="Sanchez-Amat A."/>
        </authorList>
    </citation>
    <scope>NUCLEOTIDE SEQUENCE [LARGE SCALE GENOMIC DNA]</scope>
    <source>
        <strain evidence="4">CECT 7376 / NCIMB 14433 / IVIA-Po-181</strain>
    </source>
</reference>
<accession>F6CYY3</accession>
<evidence type="ECO:0000313" key="4">
    <source>
        <dbReference type="Proteomes" id="UP000009230"/>
    </source>
</evidence>
<dbReference type="GO" id="GO:0005737">
    <property type="term" value="C:cytoplasm"/>
    <property type="evidence" value="ECO:0007669"/>
    <property type="project" value="TreeGrafter"/>
</dbReference>
<dbReference type="PANTHER" id="PTHR13847:SF289">
    <property type="entry name" value="GLYCINE OXIDASE"/>
    <property type="match status" value="1"/>
</dbReference>
<dbReference type="Proteomes" id="UP000009230">
    <property type="component" value="Chromosome"/>
</dbReference>
<dbReference type="GO" id="GO:0016491">
    <property type="term" value="F:oxidoreductase activity"/>
    <property type="evidence" value="ECO:0007669"/>
    <property type="project" value="UniProtKB-KW"/>
</dbReference>
<dbReference type="Gene3D" id="3.30.9.10">
    <property type="entry name" value="D-Amino Acid Oxidase, subunit A, domain 2"/>
    <property type="match status" value="1"/>
</dbReference>
<dbReference type="SUPFAM" id="SSF51905">
    <property type="entry name" value="FAD/NAD(P)-binding domain"/>
    <property type="match status" value="1"/>
</dbReference>
<dbReference type="EMBL" id="CP002771">
    <property type="protein sequence ID" value="AEF53110.1"/>
    <property type="molecule type" value="Genomic_DNA"/>
</dbReference>
<sequence length="438" mass="48351">MVTQQEQDVIVIGAGIIGISCALRLQQAGKRVLVMDSKGVAAETSAGNAGAFAFADVIPLATPGILRKAPRWFLDPLGPLSIRPAYALTLLPWLWRFWRASWHDKYTTAVAAQASLMNFSKVALEKQIQSTDGEPFMRREGQLQLYEGEQEFQDALSGWQTRKEHGVLFELLESPDAIARIQPGIHPRFTHAAFTPEWKNSVDPKAWADHLAQTFIALGGKIQITSVHKISFQDNSVTVFGDPSASHLHHDDLHQYKANKLVIAAGAWSKPLAAQTGDTLPIDTERGYNTTLSAGSLQLKTHLTFSNHGFVVTKIKDKIRVGGAVEFAGLELAPNYQRAQYLVDKAKRFLPKLGHEQDKSQIQDEDTESQQWMGFRPSMPDSLPVIDYASQTQQVVYAFGHGHLGLTQSAGTAELVCELIHNKATSIDISPYSAKRFT</sequence>
<dbReference type="InterPro" id="IPR036188">
    <property type="entry name" value="FAD/NAD-bd_sf"/>
</dbReference>
<dbReference type="HOGENOM" id="CLU_007884_9_0_6"/>
<dbReference type="RefSeq" id="WP_013794587.1">
    <property type="nucleotide sequence ID" value="NC_015559.1"/>
</dbReference>
<dbReference type="PANTHER" id="PTHR13847">
    <property type="entry name" value="SARCOSINE DEHYDROGENASE-RELATED"/>
    <property type="match status" value="1"/>
</dbReference>
<dbReference type="eggNOG" id="COG0665">
    <property type="taxonomic scope" value="Bacteria"/>
</dbReference>
<dbReference type="EC" id="1.4.99.6" evidence="3"/>
<dbReference type="AlphaFoldDB" id="F6CYY3"/>